<sequence length="228" mass="25704">MRILLILSLTLLVSCGRPLTPSELAFINTYQGPDIDASQAFLADGLRPPSPRTVPVRPRLTCQQRIYPPIQGPTARVSTQALTAFRQVYFDDRLYTPDFMSQYPDRVYLPDAMLLAHEMVHVWQWQNREITGYHPLKAALEHTGGRDPYLFDPETNSPFLSFAYEQQGAIMEEYLCCKALAPDSPRTSRLHAMLSEHFALPPISQPLATEIYLPWQGVTLDGICDGPA</sequence>
<evidence type="ECO:0000313" key="2">
    <source>
        <dbReference type="Proteomes" id="UP000201613"/>
    </source>
</evidence>
<name>A0A238LGH0_9RHOB</name>
<keyword evidence="2" id="KW-1185">Reference proteome</keyword>
<accession>A0A238LGH0</accession>
<protein>
    <recommendedName>
        <fullName evidence="3">DUF4157 domain-containing protein</fullName>
    </recommendedName>
</protein>
<dbReference type="Proteomes" id="UP000201613">
    <property type="component" value="Unassembled WGS sequence"/>
</dbReference>
<dbReference type="PROSITE" id="PS51257">
    <property type="entry name" value="PROKAR_LIPOPROTEIN"/>
    <property type="match status" value="1"/>
</dbReference>
<reference evidence="1 2" key="1">
    <citation type="submission" date="2017-05" db="EMBL/GenBank/DDBJ databases">
        <authorList>
            <person name="Song R."/>
            <person name="Chenine A.L."/>
            <person name="Ruprecht R.M."/>
        </authorList>
    </citation>
    <scope>NUCLEOTIDE SEQUENCE [LARGE SCALE GENOMIC DNA]</scope>
    <source>
        <strain evidence="1 2">CECT 8899</strain>
    </source>
</reference>
<evidence type="ECO:0008006" key="3">
    <source>
        <dbReference type="Google" id="ProtNLM"/>
    </source>
</evidence>
<proteinExistence type="predicted"/>
<dbReference type="RefSeq" id="WP_093992710.1">
    <property type="nucleotide sequence ID" value="NZ_FXZK01000005.1"/>
</dbReference>
<dbReference type="EMBL" id="FXZK01000005">
    <property type="protein sequence ID" value="SMY08505.1"/>
    <property type="molecule type" value="Genomic_DNA"/>
</dbReference>
<dbReference type="OrthoDB" id="8686772at2"/>
<evidence type="ECO:0000313" key="1">
    <source>
        <dbReference type="EMBL" id="SMY08505.1"/>
    </source>
</evidence>
<gene>
    <name evidence="1" type="ORF">LOM8899_02658</name>
</gene>
<dbReference type="AlphaFoldDB" id="A0A238LGH0"/>
<organism evidence="1 2">
    <name type="scientific">Flavimaricola marinus</name>
    <dbReference type="NCBI Taxonomy" id="1819565"/>
    <lineage>
        <taxon>Bacteria</taxon>
        <taxon>Pseudomonadati</taxon>
        <taxon>Pseudomonadota</taxon>
        <taxon>Alphaproteobacteria</taxon>
        <taxon>Rhodobacterales</taxon>
        <taxon>Paracoccaceae</taxon>
        <taxon>Flavimaricola</taxon>
    </lineage>
</organism>